<protein>
    <submittedName>
        <fullName evidence="7">MarR family transcriptional regulator</fullName>
    </submittedName>
</protein>
<dbReference type="FunFam" id="1.10.10.10:FF:000163">
    <property type="entry name" value="MarR family transcriptional regulator"/>
    <property type="match status" value="1"/>
</dbReference>
<dbReference type="STRING" id="1048983.EL17_09590"/>
<gene>
    <name evidence="7" type="ORF">EL17_09590</name>
</gene>
<keyword evidence="5" id="KW-0804">Transcription</keyword>
<dbReference type="PANTHER" id="PTHR33164:SF5">
    <property type="entry name" value="ORGANIC HYDROPEROXIDE RESISTANCE TRANSCRIPTIONAL REGULATOR"/>
    <property type="match status" value="1"/>
</dbReference>
<keyword evidence="2" id="KW-0963">Cytoplasm</keyword>
<dbReference type="InterPro" id="IPR000835">
    <property type="entry name" value="HTH_MarR-typ"/>
</dbReference>
<comment type="subcellular location">
    <subcellularLocation>
        <location evidence="1">Cytoplasm</location>
    </subcellularLocation>
</comment>
<dbReference type="InterPro" id="IPR036388">
    <property type="entry name" value="WH-like_DNA-bd_sf"/>
</dbReference>
<dbReference type="Pfam" id="PF22381">
    <property type="entry name" value="Staph_reg_Sar_Rot"/>
    <property type="match status" value="1"/>
</dbReference>
<keyword evidence="3" id="KW-0805">Transcription regulation</keyword>
<dbReference type="eggNOG" id="COG1846">
    <property type="taxonomic scope" value="Bacteria"/>
</dbReference>
<comment type="caution">
    <text evidence="7">The sequence shown here is derived from an EMBL/GenBank/DDBJ whole genome shotgun (WGS) entry which is preliminary data.</text>
</comment>
<feature type="domain" description="HTH marR-type" evidence="6">
    <location>
        <begin position="11"/>
        <end position="144"/>
    </location>
</feature>
<accession>A0A074L1M3</accession>
<reference evidence="7 8" key="1">
    <citation type="submission" date="2014-04" db="EMBL/GenBank/DDBJ databases">
        <title>Characterization and application of a salt tolerant electro-active bacterium.</title>
        <authorList>
            <person name="Yang L."/>
            <person name="Wei S."/>
            <person name="Tay Q.X.M."/>
        </authorList>
    </citation>
    <scope>NUCLEOTIDE SEQUENCE [LARGE SCALE GENOMIC DNA]</scope>
    <source>
        <strain evidence="7 8">LY1</strain>
    </source>
</reference>
<dbReference type="EMBL" id="JMIH01000018">
    <property type="protein sequence ID" value="KEO73758.1"/>
    <property type="molecule type" value="Genomic_DNA"/>
</dbReference>
<dbReference type="GO" id="GO:0003700">
    <property type="term" value="F:DNA-binding transcription factor activity"/>
    <property type="evidence" value="ECO:0007669"/>
    <property type="project" value="InterPro"/>
</dbReference>
<evidence type="ECO:0000256" key="3">
    <source>
        <dbReference type="ARBA" id="ARBA00023015"/>
    </source>
</evidence>
<proteinExistence type="predicted"/>
<evidence type="ECO:0000256" key="2">
    <source>
        <dbReference type="ARBA" id="ARBA00022490"/>
    </source>
</evidence>
<evidence type="ECO:0000256" key="1">
    <source>
        <dbReference type="ARBA" id="ARBA00004496"/>
    </source>
</evidence>
<organism evidence="7 8">
    <name type="scientific">Anditalea andensis</name>
    <dbReference type="NCBI Taxonomy" id="1048983"/>
    <lineage>
        <taxon>Bacteria</taxon>
        <taxon>Pseudomonadati</taxon>
        <taxon>Bacteroidota</taxon>
        <taxon>Cytophagia</taxon>
        <taxon>Cytophagales</taxon>
        <taxon>Cytophagaceae</taxon>
        <taxon>Anditalea</taxon>
    </lineage>
</organism>
<evidence type="ECO:0000256" key="4">
    <source>
        <dbReference type="ARBA" id="ARBA00023125"/>
    </source>
</evidence>
<dbReference type="AlphaFoldDB" id="A0A074L1M3"/>
<dbReference type="OrthoDB" id="9806864at2"/>
<dbReference type="PROSITE" id="PS50995">
    <property type="entry name" value="HTH_MARR_2"/>
    <property type="match status" value="1"/>
</dbReference>
<dbReference type="InterPro" id="IPR055166">
    <property type="entry name" value="Transc_reg_Sar_Rot_HTH"/>
</dbReference>
<dbReference type="InterPro" id="IPR036390">
    <property type="entry name" value="WH_DNA-bd_sf"/>
</dbReference>
<evidence type="ECO:0000259" key="6">
    <source>
        <dbReference type="PROSITE" id="PS50995"/>
    </source>
</evidence>
<evidence type="ECO:0000313" key="7">
    <source>
        <dbReference type="EMBL" id="KEO73758.1"/>
    </source>
</evidence>
<dbReference type="RefSeq" id="WP_035073668.1">
    <property type="nucleotide sequence ID" value="NZ_JMIH01000018.1"/>
</dbReference>
<dbReference type="GO" id="GO:0005737">
    <property type="term" value="C:cytoplasm"/>
    <property type="evidence" value="ECO:0007669"/>
    <property type="project" value="UniProtKB-SubCell"/>
</dbReference>
<dbReference type="Proteomes" id="UP000027821">
    <property type="component" value="Unassembled WGS sequence"/>
</dbReference>
<keyword evidence="4" id="KW-0238">DNA-binding</keyword>
<dbReference type="SMART" id="SM00347">
    <property type="entry name" value="HTH_MARR"/>
    <property type="match status" value="1"/>
</dbReference>
<sequence length="159" mass="18332">MNQHFKKLYLENQICFPLYAASRLTTKVYGPYLKELDLTYPQYLVMMVLWKEDHQTVNRIGERLLLESNTLTPLLKRLEQKGLLSRKRSSLDERSVVVSLYPKGEILKEKAVSIPDKILGDISGSTMTAEEIRIFQHTLLKLVDALNAKIPNDTKQDNI</sequence>
<dbReference type="GO" id="GO:0003677">
    <property type="term" value="F:DNA binding"/>
    <property type="evidence" value="ECO:0007669"/>
    <property type="project" value="UniProtKB-KW"/>
</dbReference>
<dbReference type="PANTHER" id="PTHR33164">
    <property type="entry name" value="TRANSCRIPTIONAL REGULATOR, MARR FAMILY"/>
    <property type="match status" value="1"/>
</dbReference>
<dbReference type="InterPro" id="IPR039422">
    <property type="entry name" value="MarR/SlyA-like"/>
</dbReference>
<dbReference type="Gene3D" id="1.10.10.10">
    <property type="entry name" value="Winged helix-like DNA-binding domain superfamily/Winged helix DNA-binding domain"/>
    <property type="match status" value="1"/>
</dbReference>
<evidence type="ECO:0000313" key="8">
    <source>
        <dbReference type="Proteomes" id="UP000027821"/>
    </source>
</evidence>
<keyword evidence="8" id="KW-1185">Reference proteome</keyword>
<dbReference type="GO" id="GO:0006950">
    <property type="term" value="P:response to stress"/>
    <property type="evidence" value="ECO:0007669"/>
    <property type="project" value="TreeGrafter"/>
</dbReference>
<dbReference type="SUPFAM" id="SSF46785">
    <property type="entry name" value="Winged helix' DNA-binding domain"/>
    <property type="match status" value="1"/>
</dbReference>
<dbReference type="PRINTS" id="PR00598">
    <property type="entry name" value="HTHMARR"/>
</dbReference>
<name>A0A074L1M3_9BACT</name>
<evidence type="ECO:0000256" key="5">
    <source>
        <dbReference type="ARBA" id="ARBA00023163"/>
    </source>
</evidence>